<reference evidence="4 5" key="1">
    <citation type="submission" date="2013-10" db="EMBL/GenBank/DDBJ databases">
        <title>Salinisphaera japonica YTM-1 Genome Sequencing.</title>
        <authorList>
            <person name="Lai Q."/>
            <person name="Li C."/>
            <person name="Shao Z."/>
        </authorList>
    </citation>
    <scope>NUCLEOTIDE SEQUENCE [LARGE SCALE GENOMIC DNA]</scope>
    <source>
        <strain evidence="4 5">YTM-1</strain>
    </source>
</reference>
<keyword evidence="5" id="KW-1185">Reference proteome</keyword>
<dbReference type="Gene3D" id="3.40.50.720">
    <property type="entry name" value="NAD(P)-binding Rossmann-like Domain"/>
    <property type="match status" value="1"/>
</dbReference>
<organism evidence="4 5">
    <name type="scientific">Salinisphaera japonica YTM-1</name>
    <dbReference type="NCBI Taxonomy" id="1209778"/>
    <lineage>
        <taxon>Bacteria</taxon>
        <taxon>Pseudomonadati</taxon>
        <taxon>Pseudomonadota</taxon>
        <taxon>Gammaproteobacteria</taxon>
        <taxon>Salinisphaerales</taxon>
        <taxon>Salinisphaeraceae</taxon>
        <taxon>Salinisphaera</taxon>
    </lineage>
</organism>
<evidence type="ECO:0000259" key="3">
    <source>
        <dbReference type="Pfam" id="PF22725"/>
    </source>
</evidence>
<dbReference type="EMBL" id="AYKG01000069">
    <property type="protein sequence ID" value="ROO23826.1"/>
    <property type="molecule type" value="Genomic_DNA"/>
</dbReference>
<dbReference type="RefSeq" id="WP_123659463.1">
    <property type="nucleotide sequence ID" value="NZ_AYKG01000069.1"/>
</dbReference>
<dbReference type="FunCoup" id="A0A423PE41">
    <property type="interactions" value="105"/>
</dbReference>
<dbReference type="InParanoid" id="A0A423PE41"/>
<dbReference type="InterPro" id="IPR000683">
    <property type="entry name" value="Gfo/Idh/MocA-like_OxRdtase_N"/>
</dbReference>
<evidence type="ECO:0000256" key="1">
    <source>
        <dbReference type="ARBA" id="ARBA00023002"/>
    </source>
</evidence>
<accession>A0A423PE41</accession>
<proteinExistence type="predicted"/>
<dbReference type="Pfam" id="PF22725">
    <property type="entry name" value="GFO_IDH_MocA_C3"/>
    <property type="match status" value="1"/>
</dbReference>
<keyword evidence="1" id="KW-0560">Oxidoreductase</keyword>
<sequence>MDKTWRVGVIGAGFMGKTHTLALHAVGAVFGLDTRPVADMIATSSVESAERAAARLGFARYTGDWRELVSDSAIDAVIVAAPLPHREMVLAALEHGKHVLCEKPLASHTAEAIEMRDAAEQTGLACMVGLNYPKNPASQLARDLIADGTLGEIVSARIVHVEDFLADPGLPVDWRMRAAEAGKAGALGDLGSHAIGMAHWLLGPIAEVMAETRVIHRERPDDNTGQRVPVENDDQADLLLRFVRGVSASLHVSRVATGHKMGLSYEIVGTKGTIIFDQERLSELQLYAHTDDARVTGFRRIPIGPSHRDYGDFCPAPGHGTGYNDMVTIQMRDFIAASTGHCPKAWPNFSDALAVHRVIDAALDSARAGHWVNVAED</sequence>
<dbReference type="Pfam" id="PF01408">
    <property type="entry name" value="GFO_IDH_MocA"/>
    <property type="match status" value="1"/>
</dbReference>
<dbReference type="InterPro" id="IPR055170">
    <property type="entry name" value="GFO_IDH_MocA-like_dom"/>
</dbReference>
<evidence type="ECO:0000313" key="5">
    <source>
        <dbReference type="Proteomes" id="UP000285310"/>
    </source>
</evidence>
<dbReference type="OrthoDB" id="9801953at2"/>
<dbReference type="SUPFAM" id="SSF51735">
    <property type="entry name" value="NAD(P)-binding Rossmann-fold domains"/>
    <property type="match status" value="1"/>
</dbReference>
<dbReference type="GO" id="GO:0016491">
    <property type="term" value="F:oxidoreductase activity"/>
    <property type="evidence" value="ECO:0007669"/>
    <property type="project" value="UniProtKB-KW"/>
</dbReference>
<dbReference type="SUPFAM" id="SSF55347">
    <property type="entry name" value="Glyceraldehyde-3-phosphate dehydrogenase-like, C-terminal domain"/>
    <property type="match status" value="1"/>
</dbReference>
<dbReference type="GO" id="GO:0000166">
    <property type="term" value="F:nucleotide binding"/>
    <property type="evidence" value="ECO:0007669"/>
    <property type="project" value="InterPro"/>
</dbReference>
<feature type="domain" description="Gfo/Idh/MocA-like oxidoreductase N-terminal" evidence="2">
    <location>
        <begin position="6"/>
        <end position="129"/>
    </location>
</feature>
<name>A0A423PE41_9GAMM</name>
<protein>
    <submittedName>
        <fullName evidence="4">Myo-inositol 2-dehydrogenase</fullName>
    </submittedName>
</protein>
<dbReference type="InterPro" id="IPR050463">
    <property type="entry name" value="Gfo/Idh/MocA_oxidrdct_glycsds"/>
</dbReference>
<dbReference type="PANTHER" id="PTHR43818:SF11">
    <property type="entry name" value="BCDNA.GH03377"/>
    <property type="match status" value="1"/>
</dbReference>
<evidence type="ECO:0000259" key="2">
    <source>
        <dbReference type="Pfam" id="PF01408"/>
    </source>
</evidence>
<evidence type="ECO:0000313" key="4">
    <source>
        <dbReference type="EMBL" id="ROO23826.1"/>
    </source>
</evidence>
<feature type="domain" description="GFO/IDH/MocA-like oxidoreductase" evidence="3">
    <location>
        <begin position="139"/>
        <end position="274"/>
    </location>
</feature>
<comment type="caution">
    <text evidence="4">The sequence shown here is derived from an EMBL/GenBank/DDBJ whole genome shotgun (WGS) entry which is preliminary data.</text>
</comment>
<dbReference type="Gene3D" id="3.30.360.10">
    <property type="entry name" value="Dihydrodipicolinate Reductase, domain 2"/>
    <property type="match status" value="1"/>
</dbReference>
<dbReference type="AlphaFoldDB" id="A0A423PE41"/>
<gene>
    <name evidence="4" type="ORF">SAJA_15155</name>
</gene>
<dbReference type="Proteomes" id="UP000285310">
    <property type="component" value="Unassembled WGS sequence"/>
</dbReference>
<dbReference type="InterPro" id="IPR036291">
    <property type="entry name" value="NAD(P)-bd_dom_sf"/>
</dbReference>
<dbReference type="PANTHER" id="PTHR43818">
    <property type="entry name" value="BCDNA.GH03377"/>
    <property type="match status" value="1"/>
</dbReference>